<keyword evidence="12" id="KW-1133">Transmembrane helix</keyword>
<feature type="transmembrane region" description="Helical" evidence="12">
    <location>
        <begin position="53"/>
        <end position="73"/>
    </location>
</feature>
<comment type="caution">
    <text evidence="15">The sequence shown here is derived from an EMBL/GenBank/DDBJ whole genome shotgun (WGS) entry which is preliminary data.</text>
</comment>
<sequence length="336" mass="36129">MKLRSLRRQRGRRAAPLLPAWAGLLVLSGCEGPQSVFRTGGSDAAQLEHLFLVMLAGAVVLWLGINGLFYYASRVSARPVSRARVEALILGGGVGLPVVVLTALLVYGLSIMPDQRAPGDGLRLRVTGEQFWWRVEYWPEGAEAPVVSANEVRLPVGRRTEIELAATDVIHSFWLPALGGKTDLIPGRVNRMSLEPTEVGTWRGQCAEFCGLSHALMAFQAITLEEAEFGAWLAREAQGLAPEARTAEGYAIFTAQGCGGCHALRGTEARGTVGPDLTHVGGRATLAAGILPMTADALTDWIRDPAAFKPGVEMPGYDHMDPDELATLALWLEGLR</sequence>
<reference evidence="15 16" key="1">
    <citation type="submission" date="2019-06" db="EMBL/GenBank/DDBJ databases">
        <authorList>
            <person name="Jiang L."/>
        </authorList>
    </citation>
    <scope>NUCLEOTIDE SEQUENCE [LARGE SCALE GENOMIC DNA]</scope>
    <source>
        <strain evidence="15 16">YIM 48858</strain>
    </source>
</reference>
<dbReference type="InterPro" id="IPR034236">
    <property type="entry name" value="CuRO_CcO_Caa3_II"/>
</dbReference>
<dbReference type="GO" id="GO:0042773">
    <property type="term" value="P:ATP synthesis coupled electron transport"/>
    <property type="evidence" value="ECO:0007669"/>
    <property type="project" value="TreeGrafter"/>
</dbReference>
<evidence type="ECO:0000313" key="16">
    <source>
        <dbReference type="Proteomes" id="UP000305709"/>
    </source>
</evidence>
<evidence type="ECO:0000256" key="10">
    <source>
        <dbReference type="ARBA" id="ARBA00047816"/>
    </source>
</evidence>
<dbReference type="OrthoDB" id="9781261at2"/>
<keyword evidence="6" id="KW-0249">Electron transport</keyword>
<dbReference type="Gene3D" id="2.60.40.420">
    <property type="entry name" value="Cupredoxins - blue copper proteins"/>
    <property type="match status" value="1"/>
</dbReference>
<comment type="similarity">
    <text evidence="2">Belongs to the cytochrome c oxidase subunit 2 family.</text>
</comment>
<dbReference type="RefSeq" id="WP_139079981.1">
    <property type="nucleotide sequence ID" value="NZ_VDFV01000001.1"/>
</dbReference>
<dbReference type="CDD" id="cd04213">
    <property type="entry name" value="CuRO_CcO_Caa3_II"/>
    <property type="match status" value="1"/>
</dbReference>
<dbReference type="PANTHER" id="PTHR22888">
    <property type="entry name" value="CYTOCHROME C OXIDASE, SUBUNIT II"/>
    <property type="match status" value="1"/>
</dbReference>
<dbReference type="GO" id="GO:0016020">
    <property type="term" value="C:membrane"/>
    <property type="evidence" value="ECO:0007669"/>
    <property type="project" value="UniProtKB-SubCell"/>
</dbReference>
<dbReference type="InterPro" id="IPR002429">
    <property type="entry name" value="CcO_II-like_C"/>
</dbReference>
<keyword evidence="9 12" id="KW-0472">Membrane</keyword>
<keyword evidence="8" id="KW-0186">Copper</keyword>
<evidence type="ECO:0000256" key="8">
    <source>
        <dbReference type="ARBA" id="ARBA00023008"/>
    </source>
</evidence>
<evidence type="ECO:0000256" key="9">
    <source>
        <dbReference type="ARBA" id="ARBA00023136"/>
    </source>
</evidence>
<keyword evidence="3" id="KW-0813">Transport</keyword>
<evidence type="ECO:0000256" key="2">
    <source>
        <dbReference type="ARBA" id="ARBA00007866"/>
    </source>
</evidence>
<dbReference type="GO" id="GO:0005507">
    <property type="term" value="F:copper ion binding"/>
    <property type="evidence" value="ECO:0007669"/>
    <property type="project" value="InterPro"/>
</dbReference>
<dbReference type="InterPro" id="IPR009056">
    <property type="entry name" value="Cyt_c-like_dom"/>
</dbReference>
<comment type="subcellular location">
    <subcellularLocation>
        <location evidence="1">Membrane</location>
    </subcellularLocation>
</comment>
<evidence type="ECO:0000256" key="3">
    <source>
        <dbReference type="ARBA" id="ARBA00022448"/>
    </source>
</evidence>
<dbReference type="PROSITE" id="PS50857">
    <property type="entry name" value="COX2_CUA"/>
    <property type="match status" value="1"/>
</dbReference>
<dbReference type="InterPro" id="IPR045187">
    <property type="entry name" value="CcO_II"/>
</dbReference>
<protein>
    <submittedName>
        <fullName evidence="15">C-type cytochrome</fullName>
    </submittedName>
</protein>
<evidence type="ECO:0000313" key="15">
    <source>
        <dbReference type="EMBL" id="TNC74987.1"/>
    </source>
</evidence>
<evidence type="ECO:0000259" key="14">
    <source>
        <dbReference type="PROSITE" id="PS51007"/>
    </source>
</evidence>
<evidence type="ECO:0000256" key="11">
    <source>
        <dbReference type="PROSITE-ProRule" id="PRU00433"/>
    </source>
</evidence>
<organism evidence="15 16">
    <name type="scientific">Rubellimicrobium roseum</name>
    <dbReference type="NCBI Taxonomy" id="687525"/>
    <lineage>
        <taxon>Bacteria</taxon>
        <taxon>Pseudomonadati</taxon>
        <taxon>Pseudomonadota</taxon>
        <taxon>Alphaproteobacteria</taxon>
        <taxon>Rhodobacterales</taxon>
        <taxon>Roseobacteraceae</taxon>
        <taxon>Rubellimicrobium</taxon>
    </lineage>
</organism>
<evidence type="ECO:0000256" key="5">
    <source>
        <dbReference type="ARBA" id="ARBA00022723"/>
    </source>
</evidence>
<evidence type="ECO:0000256" key="7">
    <source>
        <dbReference type="ARBA" id="ARBA00023004"/>
    </source>
</evidence>
<dbReference type="GO" id="GO:0004129">
    <property type="term" value="F:cytochrome-c oxidase activity"/>
    <property type="evidence" value="ECO:0007669"/>
    <property type="project" value="UniProtKB-EC"/>
</dbReference>
<dbReference type="PROSITE" id="PS51257">
    <property type="entry name" value="PROKAR_LIPOPROTEIN"/>
    <property type="match status" value="1"/>
</dbReference>
<evidence type="ECO:0000256" key="6">
    <source>
        <dbReference type="ARBA" id="ARBA00022982"/>
    </source>
</evidence>
<keyword evidence="12" id="KW-0812">Transmembrane</keyword>
<dbReference type="InterPro" id="IPR036909">
    <property type="entry name" value="Cyt_c-like_dom_sf"/>
</dbReference>
<dbReference type="InterPro" id="IPR008972">
    <property type="entry name" value="Cupredoxin"/>
</dbReference>
<comment type="catalytic activity">
    <reaction evidence="10">
        <text>4 Fe(II)-[cytochrome c] + O2 + 8 H(+)(in) = 4 Fe(III)-[cytochrome c] + 2 H2O + 4 H(+)(out)</text>
        <dbReference type="Rhea" id="RHEA:11436"/>
        <dbReference type="Rhea" id="RHEA-COMP:10350"/>
        <dbReference type="Rhea" id="RHEA-COMP:14399"/>
        <dbReference type="ChEBI" id="CHEBI:15377"/>
        <dbReference type="ChEBI" id="CHEBI:15378"/>
        <dbReference type="ChEBI" id="CHEBI:15379"/>
        <dbReference type="ChEBI" id="CHEBI:29033"/>
        <dbReference type="ChEBI" id="CHEBI:29034"/>
        <dbReference type="EC" id="7.1.1.9"/>
    </reaction>
</comment>
<evidence type="ECO:0000256" key="1">
    <source>
        <dbReference type="ARBA" id="ARBA00004370"/>
    </source>
</evidence>
<dbReference type="Pfam" id="PF00034">
    <property type="entry name" value="Cytochrom_C"/>
    <property type="match status" value="1"/>
</dbReference>
<evidence type="ECO:0000256" key="4">
    <source>
        <dbReference type="ARBA" id="ARBA00022617"/>
    </source>
</evidence>
<dbReference type="PROSITE" id="PS00078">
    <property type="entry name" value="COX2"/>
    <property type="match status" value="1"/>
</dbReference>
<gene>
    <name evidence="15" type="ORF">FHG71_02365</name>
</gene>
<keyword evidence="4 11" id="KW-0349">Heme</keyword>
<dbReference type="GO" id="GO:0020037">
    <property type="term" value="F:heme binding"/>
    <property type="evidence" value="ECO:0007669"/>
    <property type="project" value="InterPro"/>
</dbReference>
<dbReference type="PANTHER" id="PTHR22888:SF9">
    <property type="entry name" value="CYTOCHROME C OXIDASE SUBUNIT 2"/>
    <property type="match status" value="1"/>
</dbReference>
<dbReference type="SUPFAM" id="SSF46626">
    <property type="entry name" value="Cytochrome c"/>
    <property type="match status" value="1"/>
</dbReference>
<dbReference type="SUPFAM" id="SSF49503">
    <property type="entry name" value="Cupredoxins"/>
    <property type="match status" value="1"/>
</dbReference>
<name>A0A5C4NQM5_9RHOB</name>
<dbReference type="PROSITE" id="PS51007">
    <property type="entry name" value="CYTC"/>
    <property type="match status" value="1"/>
</dbReference>
<accession>A0A5C4NQM5</accession>
<feature type="transmembrane region" description="Helical" evidence="12">
    <location>
        <begin position="85"/>
        <end position="109"/>
    </location>
</feature>
<proteinExistence type="inferred from homology"/>
<dbReference type="EMBL" id="VDFV01000001">
    <property type="protein sequence ID" value="TNC74987.1"/>
    <property type="molecule type" value="Genomic_DNA"/>
</dbReference>
<dbReference type="Pfam" id="PF00116">
    <property type="entry name" value="COX2"/>
    <property type="match status" value="1"/>
</dbReference>
<keyword evidence="7 11" id="KW-0408">Iron</keyword>
<keyword evidence="16" id="KW-1185">Reference proteome</keyword>
<evidence type="ECO:0000259" key="13">
    <source>
        <dbReference type="PROSITE" id="PS50857"/>
    </source>
</evidence>
<dbReference type="InterPro" id="IPR001505">
    <property type="entry name" value="Copper_CuA"/>
</dbReference>
<feature type="domain" description="Cytochrome c" evidence="14">
    <location>
        <begin position="244"/>
        <end position="336"/>
    </location>
</feature>
<evidence type="ECO:0000256" key="12">
    <source>
        <dbReference type="SAM" id="Phobius"/>
    </source>
</evidence>
<feature type="domain" description="Cytochrome oxidase subunit II copper A binding" evidence="13">
    <location>
        <begin position="119"/>
        <end position="235"/>
    </location>
</feature>
<keyword evidence="5 11" id="KW-0479">Metal-binding</keyword>
<dbReference type="Proteomes" id="UP000305709">
    <property type="component" value="Unassembled WGS sequence"/>
</dbReference>
<dbReference type="AlphaFoldDB" id="A0A5C4NQM5"/>